<keyword evidence="1" id="KW-1133">Transmembrane helix</keyword>
<protein>
    <submittedName>
        <fullName evidence="2">Uncharacterized protein</fullName>
    </submittedName>
</protein>
<proteinExistence type="predicted"/>
<keyword evidence="1" id="KW-0472">Membrane</keyword>
<name>A0AAU7BQH9_9FLAO</name>
<sequence length="257" mass="29665">MRLLKIIGHILFVVLLTILTQVGGLIWLITIITSSKIKKKKRLVFPLLYLTFNILIIPPIAKLFGRERLPVFSENVKPRNWVYPLLFRNYVNPNLKNLLFEDSSKNEINITYLDANFPFINGFPLLPHLSHNDGKKIDISFMYLDKEGKPTNKKPSVSGYGFFSNSEDNYSNSTCLEKGYWQYDYPKYLTFGTINELALDEKVTKKLIQNLIASPITQKIFIEPHLKQSLGLSNESKIRFHGCGAVRHDDHIHLQIK</sequence>
<feature type="transmembrane region" description="Helical" evidence="1">
    <location>
        <begin position="6"/>
        <end position="31"/>
    </location>
</feature>
<reference evidence="2" key="1">
    <citation type="submission" date="2024-05" db="EMBL/GenBank/DDBJ databases">
        <title>Pontimicrobium maritimus sp. nov., isolated form sea water.</title>
        <authorList>
            <person name="Muhammad N."/>
            <person name="Vuong T.Q."/>
            <person name="Han H.L."/>
            <person name="Kim S.-G."/>
        </authorList>
    </citation>
    <scope>NUCLEOTIDE SEQUENCE</scope>
    <source>
        <strain evidence="2">SW4</strain>
    </source>
</reference>
<evidence type="ECO:0000313" key="2">
    <source>
        <dbReference type="EMBL" id="XBG60447.1"/>
    </source>
</evidence>
<keyword evidence="1" id="KW-0812">Transmembrane</keyword>
<dbReference type="Gene3D" id="3.30.1380.10">
    <property type="match status" value="1"/>
</dbReference>
<dbReference type="AlphaFoldDB" id="A0AAU7BQH9"/>
<dbReference type="InterPro" id="IPR009045">
    <property type="entry name" value="Zn_M74/Hedgehog-like"/>
</dbReference>
<dbReference type="RefSeq" id="WP_347922646.1">
    <property type="nucleotide sequence ID" value="NZ_CP157199.1"/>
</dbReference>
<feature type="transmembrane region" description="Helical" evidence="1">
    <location>
        <begin position="43"/>
        <end position="61"/>
    </location>
</feature>
<dbReference type="EMBL" id="CP157199">
    <property type="protein sequence ID" value="XBG60447.1"/>
    <property type="molecule type" value="Genomic_DNA"/>
</dbReference>
<organism evidence="2">
    <name type="scientific">Pontimicrobium sp. SW4</name>
    <dbReference type="NCBI Taxonomy" id="3153519"/>
    <lineage>
        <taxon>Bacteria</taxon>
        <taxon>Pseudomonadati</taxon>
        <taxon>Bacteroidota</taxon>
        <taxon>Flavobacteriia</taxon>
        <taxon>Flavobacteriales</taxon>
        <taxon>Flavobacteriaceae</taxon>
        <taxon>Pontimicrobium</taxon>
    </lineage>
</organism>
<gene>
    <name evidence="2" type="ORF">ABGB03_11325</name>
</gene>
<accession>A0AAU7BQH9</accession>
<evidence type="ECO:0000256" key="1">
    <source>
        <dbReference type="SAM" id="Phobius"/>
    </source>
</evidence>